<dbReference type="Gene3D" id="3.30.420.40">
    <property type="match status" value="1"/>
</dbReference>
<reference evidence="4 5" key="1">
    <citation type="submission" date="2019-08" db="EMBL/GenBank/DDBJ databases">
        <title>In-depth cultivation of the pig gut microbiome towards novel bacterial diversity and tailored functional studies.</title>
        <authorList>
            <person name="Wylensek D."/>
            <person name="Hitch T.C.A."/>
            <person name="Clavel T."/>
        </authorList>
    </citation>
    <scope>NUCLEOTIDE SEQUENCE [LARGE SCALE GENOMIC DNA]</scope>
    <source>
        <strain evidence="4 5">WCA-389-WT-5B</strain>
    </source>
</reference>
<comment type="similarity">
    <text evidence="1">Belongs to the GppA/Ppx family.</text>
</comment>
<evidence type="ECO:0000256" key="1">
    <source>
        <dbReference type="ARBA" id="ARBA00007125"/>
    </source>
</evidence>
<dbReference type="InterPro" id="IPR003607">
    <property type="entry name" value="HD/PDEase_dom"/>
</dbReference>
<dbReference type="PANTHER" id="PTHR30005:SF0">
    <property type="entry name" value="RETROGRADE REGULATION PROTEIN 2"/>
    <property type="match status" value="1"/>
</dbReference>
<name>A0A6N7VJS1_ACIFE</name>
<dbReference type="InterPro" id="IPR030673">
    <property type="entry name" value="PyroPPase_GppA_Ppx"/>
</dbReference>
<evidence type="ECO:0000313" key="4">
    <source>
        <dbReference type="EMBL" id="MSS81827.1"/>
    </source>
</evidence>
<evidence type="ECO:0000313" key="5">
    <source>
        <dbReference type="Proteomes" id="UP000441455"/>
    </source>
</evidence>
<dbReference type="SUPFAM" id="SSF109604">
    <property type="entry name" value="HD-domain/PDEase-like"/>
    <property type="match status" value="1"/>
</dbReference>
<dbReference type="Proteomes" id="UP000441455">
    <property type="component" value="Unassembled WGS sequence"/>
</dbReference>
<dbReference type="Pfam" id="PF21447">
    <property type="entry name" value="Ppx-GppA_III"/>
    <property type="match status" value="1"/>
</dbReference>
<accession>A0A6N7VJS1</accession>
<dbReference type="AlphaFoldDB" id="A0A6N7VJS1"/>
<dbReference type="Pfam" id="PF02541">
    <property type="entry name" value="Ppx-GppA"/>
    <property type="match status" value="1"/>
</dbReference>
<dbReference type="Gene3D" id="1.10.3210.10">
    <property type="entry name" value="Hypothetical protein af1432"/>
    <property type="match status" value="1"/>
</dbReference>
<protein>
    <submittedName>
        <fullName evidence="4">Ppx/GppA family phosphatase</fullName>
    </submittedName>
</protein>
<sequence length="509" mass="56386">MKRIAIIDVGSNSARLVIMEIHASNACNLVYNQKDPLRLALKTDRKGYLTEEAFTATTNCLKNFASMCRIFHADEIIAVATAAIRNAPNGARLAKAASQASGINLEIISGKTEAYLSYLGVINTIDVKDAVIFDLGGASTEVILVRDRKLVDSVSLPIGCVNLTKTFKLNNTVDPAALNKMRRAINDQMQKVPWIAGCGLPLVGVGGTARSVGKIEQKRAKYFTSKLHNYQFTIQDFKEWYKTLPGTTLATRRRIPGLSNDRADVIIAGSSIIKALADRSKARKMIVSGCGLREGLFSQYLHEHTELPLITPNILETARENMIHLYSPDEDHCRLVAKYALQLFQGWQSLHKLEPARWEPLLETAALLHDIGITINYYNHTRHSGYLIENGKLFGLNHLDVVYTAILAAWHHGVNRGYLRNRPYRKLIPEIDMKRLSNAALLLALAECLDYTQTGAIETIEPAILNGGAVLTITATRAPSVELQQLQAMTKWFRKNLGCSLTVVVKEIG</sequence>
<dbReference type="PANTHER" id="PTHR30005">
    <property type="entry name" value="EXOPOLYPHOSPHATASE"/>
    <property type="match status" value="1"/>
</dbReference>
<organism evidence="4 5">
    <name type="scientific">Acidaminococcus fermentans</name>
    <dbReference type="NCBI Taxonomy" id="905"/>
    <lineage>
        <taxon>Bacteria</taxon>
        <taxon>Bacillati</taxon>
        <taxon>Bacillota</taxon>
        <taxon>Negativicutes</taxon>
        <taxon>Acidaminococcales</taxon>
        <taxon>Acidaminococcaceae</taxon>
        <taxon>Acidaminococcus</taxon>
    </lineage>
</organism>
<dbReference type="InterPro" id="IPR048950">
    <property type="entry name" value="Ppx_GppA_C"/>
</dbReference>
<dbReference type="SMART" id="SM00471">
    <property type="entry name" value="HDc"/>
    <property type="match status" value="1"/>
</dbReference>
<dbReference type="SUPFAM" id="SSF53067">
    <property type="entry name" value="Actin-like ATPase domain"/>
    <property type="match status" value="2"/>
</dbReference>
<evidence type="ECO:0000259" key="3">
    <source>
        <dbReference type="SMART" id="SM00471"/>
    </source>
</evidence>
<keyword evidence="2" id="KW-0378">Hydrolase</keyword>
<dbReference type="PIRSF" id="PIRSF001267">
    <property type="entry name" value="Pyrophosphatase_GppA_Ppx"/>
    <property type="match status" value="1"/>
</dbReference>
<dbReference type="EMBL" id="VULN01000004">
    <property type="protein sequence ID" value="MSS81827.1"/>
    <property type="molecule type" value="Genomic_DNA"/>
</dbReference>
<dbReference type="RefSeq" id="WP_154487858.1">
    <property type="nucleotide sequence ID" value="NZ_VULN01000004.1"/>
</dbReference>
<dbReference type="InterPro" id="IPR003695">
    <property type="entry name" value="Ppx_GppA_N"/>
</dbReference>
<comment type="caution">
    <text evidence="4">The sequence shown here is derived from an EMBL/GenBank/DDBJ whole genome shotgun (WGS) entry which is preliminary data.</text>
</comment>
<proteinExistence type="inferred from homology"/>
<dbReference type="InterPro" id="IPR050273">
    <property type="entry name" value="GppA/Ppx_hydrolase"/>
</dbReference>
<feature type="domain" description="HD/PDEase" evidence="3">
    <location>
        <begin position="325"/>
        <end position="461"/>
    </location>
</feature>
<gene>
    <name evidence="4" type="ORF">FX155_04300</name>
</gene>
<dbReference type="OrthoDB" id="9807195at2"/>
<dbReference type="GO" id="GO:0016462">
    <property type="term" value="F:pyrophosphatase activity"/>
    <property type="evidence" value="ECO:0007669"/>
    <property type="project" value="TreeGrafter"/>
</dbReference>
<dbReference type="CDD" id="cd24052">
    <property type="entry name" value="ASKHA_NBD_HpPPX-GppA-like"/>
    <property type="match status" value="1"/>
</dbReference>
<dbReference type="Gene3D" id="3.30.420.150">
    <property type="entry name" value="Exopolyphosphatase. Domain 2"/>
    <property type="match status" value="1"/>
</dbReference>
<dbReference type="InterPro" id="IPR043129">
    <property type="entry name" value="ATPase_NBD"/>
</dbReference>
<evidence type="ECO:0000256" key="2">
    <source>
        <dbReference type="ARBA" id="ARBA00022801"/>
    </source>
</evidence>